<keyword evidence="10" id="KW-1185">Reference proteome</keyword>
<protein>
    <recommendedName>
        <fullName evidence="8">UPF0056 membrane protein</fullName>
    </recommendedName>
</protein>
<dbReference type="NCBIfam" id="TIGR00427">
    <property type="entry name" value="NAAT family transporter"/>
    <property type="match status" value="1"/>
</dbReference>
<evidence type="ECO:0000256" key="8">
    <source>
        <dbReference type="RuleBase" id="RU362048"/>
    </source>
</evidence>
<dbReference type="EMBL" id="BMYO01000012">
    <property type="protein sequence ID" value="GHD69451.1"/>
    <property type="molecule type" value="Genomic_DNA"/>
</dbReference>
<accession>A0ABQ3H4U1</accession>
<dbReference type="Proteomes" id="UP000604737">
    <property type="component" value="Unassembled WGS sequence"/>
</dbReference>
<evidence type="ECO:0000256" key="7">
    <source>
        <dbReference type="ARBA" id="ARBA00023136"/>
    </source>
</evidence>
<evidence type="ECO:0000313" key="9">
    <source>
        <dbReference type="EMBL" id="GHD69451.1"/>
    </source>
</evidence>
<evidence type="ECO:0000256" key="5">
    <source>
        <dbReference type="ARBA" id="ARBA00022692"/>
    </source>
</evidence>
<evidence type="ECO:0000256" key="6">
    <source>
        <dbReference type="ARBA" id="ARBA00022989"/>
    </source>
</evidence>
<evidence type="ECO:0000313" key="10">
    <source>
        <dbReference type="Proteomes" id="UP000604737"/>
    </source>
</evidence>
<keyword evidence="4" id="KW-0997">Cell inner membrane</keyword>
<comment type="caution">
    <text evidence="8">Lacks conserved residue(s) required for the propagation of feature annotation.</text>
</comment>
<proteinExistence type="inferred from homology"/>
<keyword evidence="3" id="KW-1003">Cell membrane</keyword>
<feature type="transmembrane region" description="Helical" evidence="8">
    <location>
        <begin position="77"/>
        <end position="94"/>
    </location>
</feature>
<sequence>MIAAIFSYVLAALLALLPITNPLSAAPLVLSITADLSDEERQRQLKRACIYMAEILIVFLLVGALIMDFFSISIPGLRIAGGLIISYLGFRMLFPPENGPLPNAAKQEAKRKQDVSFTPLAMPSLAGPGSIAAVISLSSTIHNSTVLPLWLGYASVCVGIMLTALINWLLLRVAFKLYWKLGETGLNAIARLMGFFLICIGIQFFIDGIAGLLRDPSFWPGAGR</sequence>
<comment type="subcellular location">
    <subcellularLocation>
        <location evidence="1">Cell inner membrane</location>
        <topology evidence="1">Multi-pass membrane protein</topology>
    </subcellularLocation>
    <subcellularLocation>
        <location evidence="8">Cell membrane</location>
        <topology evidence="8">Multi-pass membrane protein</topology>
    </subcellularLocation>
</comment>
<dbReference type="Pfam" id="PF01914">
    <property type="entry name" value="MarC"/>
    <property type="match status" value="1"/>
</dbReference>
<name>A0ABQ3H4U1_9NEIS</name>
<evidence type="ECO:0000256" key="4">
    <source>
        <dbReference type="ARBA" id="ARBA00022519"/>
    </source>
</evidence>
<dbReference type="NCBIfam" id="NF008228">
    <property type="entry name" value="PRK10995.1"/>
    <property type="match status" value="1"/>
</dbReference>
<keyword evidence="6 8" id="KW-1133">Transmembrane helix</keyword>
<comment type="similarity">
    <text evidence="2 8">Belongs to the UPF0056 (MarC) family.</text>
</comment>
<reference evidence="10" key="1">
    <citation type="journal article" date="2019" name="Int. J. Syst. Evol. Microbiol.">
        <title>The Global Catalogue of Microorganisms (GCM) 10K type strain sequencing project: providing services to taxonomists for standard genome sequencing and annotation.</title>
        <authorList>
            <consortium name="The Broad Institute Genomics Platform"/>
            <consortium name="The Broad Institute Genome Sequencing Center for Infectious Disease"/>
            <person name="Wu L."/>
            <person name="Ma J."/>
        </authorList>
    </citation>
    <scope>NUCLEOTIDE SEQUENCE [LARGE SCALE GENOMIC DNA]</scope>
    <source>
        <strain evidence="10">KCTC 23701</strain>
    </source>
</reference>
<dbReference type="PANTHER" id="PTHR33508">
    <property type="entry name" value="UPF0056 MEMBRANE PROTEIN YHCE"/>
    <property type="match status" value="1"/>
</dbReference>
<feature type="transmembrane region" description="Helical" evidence="8">
    <location>
        <begin position="150"/>
        <end position="171"/>
    </location>
</feature>
<keyword evidence="7 8" id="KW-0472">Membrane</keyword>
<comment type="caution">
    <text evidence="9">The sequence shown here is derived from an EMBL/GenBank/DDBJ whole genome shotgun (WGS) entry which is preliminary data.</text>
</comment>
<dbReference type="RefSeq" id="WP_189462362.1">
    <property type="nucleotide sequence ID" value="NZ_BMYO01000012.1"/>
</dbReference>
<feature type="transmembrane region" description="Helical" evidence="8">
    <location>
        <begin position="49"/>
        <end position="70"/>
    </location>
</feature>
<evidence type="ECO:0000256" key="2">
    <source>
        <dbReference type="ARBA" id="ARBA00009784"/>
    </source>
</evidence>
<gene>
    <name evidence="9" type="primary">marC</name>
    <name evidence="9" type="ORF">GCM10007350_36080</name>
</gene>
<dbReference type="PANTHER" id="PTHR33508:SF2">
    <property type="entry name" value="UPF0056 INNER MEMBRANE PROTEIN MARC"/>
    <property type="match status" value="1"/>
</dbReference>
<organism evidence="9 10">
    <name type="scientific">Jeongeupia chitinilytica</name>
    <dbReference type="NCBI Taxonomy" id="1041641"/>
    <lineage>
        <taxon>Bacteria</taxon>
        <taxon>Pseudomonadati</taxon>
        <taxon>Pseudomonadota</taxon>
        <taxon>Betaproteobacteria</taxon>
        <taxon>Neisseriales</taxon>
        <taxon>Chitinibacteraceae</taxon>
        <taxon>Jeongeupia</taxon>
    </lineage>
</organism>
<evidence type="ECO:0000256" key="3">
    <source>
        <dbReference type="ARBA" id="ARBA00022475"/>
    </source>
</evidence>
<keyword evidence="5 8" id="KW-0812">Transmembrane</keyword>
<evidence type="ECO:0000256" key="1">
    <source>
        <dbReference type="ARBA" id="ARBA00004429"/>
    </source>
</evidence>
<dbReference type="InterPro" id="IPR002771">
    <property type="entry name" value="Multi_antbiot-R_MarC"/>
</dbReference>
<feature type="transmembrane region" description="Helical" evidence="8">
    <location>
        <begin position="192"/>
        <end position="213"/>
    </location>
</feature>